<feature type="transmembrane region" description="Helical" evidence="10">
    <location>
        <begin position="113"/>
        <end position="130"/>
    </location>
</feature>
<feature type="transmembrane region" description="Helical" evidence="10">
    <location>
        <begin position="15"/>
        <end position="35"/>
    </location>
</feature>
<keyword evidence="12" id="KW-1185">Reference proteome</keyword>
<dbReference type="Proteomes" id="UP001153712">
    <property type="component" value="Chromosome 2"/>
</dbReference>
<dbReference type="OrthoDB" id="6604226at2759"/>
<keyword evidence="4 10" id="KW-0812">Transmembrane</keyword>
<evidence type="ECO:0000256" key="1">
    <source>
        <dbReference type="ARBA" id="ARBA00004651"/>
    </source>
</evidence>
<reference evidence="11" key="1">
    <citation type="submission" date="2022-01" db="EMBL/GenBank/DDBJ databases">
        <authorList>
            <person name="King R."/>
        </authorList>
    </citation>
    <scope>NUCLEOTIDE SEQUENCE</scope>
</reference>
<accession>A0A9N9XMX3</accession>
<dbReference type="GO" id="GO:0005549">
    <property type="term" value="F:odorant binding"/>
    <property type="evidence" value="ECO:0007669"/>
    <property type="project" value="InterPro"/>
</dbReference>
<evidence type="ECO:0000256" key="9">
    <source>
        <dbReference type="ARBA" id="ARBA00023224"/>
    </source>
</evidence>
<feature type="transmembrane region" description="Helical" evidence="10">
    <location>
        <begin position="76"/>
        <end position="93"/>
    </location>
</feature>
<evidence type="ECO:0000256" key="4">
    <source>
        <dbReference type="ARBA" id="ARBA00022692"/>
    </source>
</evidence>
<evidence type="ECO:0000256" key="8">
    <source>
        <dbReference type="ARBA" id="ARBA00023170"/>
    </source>
</evidence>
<evidence type="ECO:0008006" key="13">
    <source>
        <dbReference type="Google" id="ProtNLM"/>
    </source>
</evidence>
<protein>
    <recommendedName>
        <fullName evidence="13">Odorant receptor</fullName>
    </recommendedName>
</protein>
<keyword evidence="9" id="KW-0807">Transducer</keyword>
<keyword evidence="6 10" id="KW-1133">Transmembrane helix</keyword>
<feature type="transmembrane region" description="Helical" evidence="10">
    <location>
        <begin position="227"/>
        <end position="244"/>
    </location>
</feature>
<sequence length="325" mass="37708">MMEIYVLSSDLKFNIFLDILVVLIIATGHLVKIVIFKVKTKVWLDIFDQLKSPCFNDYPEEFEYNNRRHVNFSKNFGNLFQFSCCWSTGMMIFQPLFSNVDLPMNCSFVTEPFIPYMYAGQVMFILLCAFSHSSIDVLITDLIGIIVGQLDVLGEKIKAYDTNKTKEKIDLKQCVQHHVEIIKFVNNLRQATSVIILIEYVKSALVVCFLGVQAVHIDPMSLTFLKMPVYLIVMLFQLLIYCFFANKIIDKTQEIGDACYFSMWYSYKNTCDKRSLILIMERSKRPLYLTAGKIYVVSLQSFTDVLNSSYTYFTLMQSLYGKNYN</sequence>
<evidence type="ECO:0000256" key="7">
    <source>
        <dbReference type="ARBA" id="ARBA00023136"/>
    </source>
</evidence>
<comment type="subcellular location">
    <subcellularLocation>
        <location evidence="1">Cell membrane</location>
        <topology evidence="1">Multi-pass membrane protein</topology>
    </subcellularLocation>
</comment>
<organism evidence="11 12">
    <name type="scientific">Phyllotreta striolata</name>
    <name type="common">Striped flea beetle</name>
    <name type="synonym">Crioceris striolata</name>
    <dbReference type="NCBI Taxonomy" id="444603"/>
    <lineage>
        <taxon>Eukaryota</taxon>
        <taxon>Metazoa</taxon>
        <taxon>Ecdysozoa</taxon>
        <taxon>Arthropoda</taxon>
        <taxon>Hexapoda</taxon>
        <taxon>Insecta</taxon>
        <taxon>Pterygota</taxon>
        <taxon>Neoptera</taxon>
        <taxon>Endopterygota</taxon>
        <taxon>Coleoptera</taxon>
        <taxon>Polyphaga</taxon>
        <taxon>Cucujiformia</taxon>
        <taxon>Chrysomeloidea</taxon>
        <taxon>Chrysomelidae</taxon>
        <taxon>Galerucinae</taxon>
        <taxon>Alticini</taxon>
        <taxon>Phyllotreta</taxon>
    </lineage>
</organism>
<evidence type="ECO:0000256" key="2">
    <source>
        <dbReference type="ARBA" id="ARBA00022475"/>
    </source>
</evidence>
<dbReference type="AlphaFoldDB" id="A0A9N9XMX3"/>
<evidence type="ECO:0000256" key="5">
    <source>
        <dbReference type="ARBA" id="ARBA00022725"/>
    </source>
</evidence>
<keyword evidence="3" id="KW-0716">Sensory transduction</keyword>
<gene>
    <name evidence="11" type="ORF">PHYEVI_LOCUS5250</name>
</gene>
<dbReference type="GO" id="GO:0004984">
    <property type="term" value="F:olfactory receptor activity"/>
    <property type="evidence" value="ECO:0007669"/>
    <property type="project" value="InterPro"/>
</dbReference>
<dbReference type="InterPro" id="IPR004117">
    <property type="entry name" value="7tm6_olfct_rcpt"/>
</dbReference>
<dbReference type="PANTHER" id="PTHR21137">
    <property type="entry name" value="ODORANT RECEPTOR"/>
    <property type="match status" value="1"/>
</dbReference>
<dbReference type="GO" id="GO:0007165">
    <property type="term" value="P:signal transduction"/>
    <property type="evidence" value="ECO:0007669"/>
    <property type="project" value="UniProtKB-KW"/>
</dbReference>
<name>A0A9N9XMX3_PHYSR</name>
<dbReference type="GO" id="GO:0005886">
    <property type="term" value="C:plasma membrane"/>
    <property type="evidence" value="ECO:0007669"/>
    <property type="project" value="UniProtKB-SubCell"/>
</dbReference>
<keyword evidence="8" id="KW-0675">Receptor</keyword>
<evidence type="ECO:0000313" key="12">
    <source>
        <dbReference type="Proteomes" id="UP001153712"/>
    </source>
</evidence>
<dbReference type="PANTHER" id="PTHR21137:SF35">
    <property type="entry name" value="ODORANT RECEPTOR 19A-RELATED"/>
    <property type="match status" value="1"/>
</dbReference>
<proteinExistence type="predicted"/>
<dbReference type="EMBL" id="OU900095">
    <property type="protein sequence ID" value="CAG9858863.1"/>
    <property type="molecule type" value="Genomic_DNA"/>
</dbReference>
<evidence type="ECO:0000313" key="11">
    <source>
        <dbReference type="EMBL" id="CAG9858863.1"/>
    </source>
</evidence>
<feature type="transmembrane region" description="Helical" evidence="10">
    <location>
        <begin position="194"/>
        <end position="215"/>
    </location>
</feature>
<evidence type="ECO:0000256" key="6">
    <source>
        <dbReference type="ARBA" id="ARBA00022989"/>
    </source>
</evidence>
<keyword evidence="7 10" id="KW-0472">Membrane</keyword>
<dbReference type="Pfam" id="PF02949">
    <property type="entry name" value="7tm_6"/>
    <property type="match status" value="1"/>
</dbReference>
<evidence type="ECO:0000256" key="10">
    <source>
        <dbReference type="SAM" id="Phobius"/>
    </source>
</evidence>
<evidence type="ECO:0000256" key="3">
    <source>
        <dbReference type="ARBA" id="ARBA00022606"/>
    </source>
</evidence>
<keyword evidence="5" id="KW-0552">Olfaction</keyword>
<keyword evidence="2" id="KW-1003">Cell membrane</keyword>